<feature type="transmembrane region" description="Helical" evidence="1">
    <location>
        <begin position="40"/>
        <end position="58"/>
    </location>
</feature>
<keyword evidence="3" id="KW-1185">Reference proteome</keyword>
<feature type="transmembrane region" description="Helical" evidence="1">
    <location>
        <begin position="78"/>
        <end position="98"/>
    </location>
</feature>
<organism evidence="2 3">
    <name type="scientific">Yoonia phaeophyticola</name>
    <dbReference type="NCBI Taxonomy" id="3137369"/>
    <lineage>
        <taxon>Bacteria</taxon>
        <taxon>Pseudomonadati</taxon>
        <taxon>Pseudomonadota</taxon>
        <taxon>Alphaproteobacteria</taxon>
        <taxon>Rhodobacterales</taxon>
        <taxon>Paracoccaceae</taxon>
        <taxon>Yoonia</taxon>
    </lineage>
</organism>
<reference evidence="3" key="1">
    <citation type="submission" date="2024-04" db="EMBL/GenBank/DDBJ databases">
        <title>Phylogenomic analyses of a clade within the roseobacter group suggest taxonomic reassignments of species of the genera Aestuariivita, Citreicella, Loktanella, Nautella, Pelagibaca, Ruegeria, Thalassobius, Thiobacimonas and Tropicibacter, and the proposal o.</title>
        <authorList>
            <person name="Jeon C.O."/>
        </authorList>
    </citation>
    <scope>NUCLEOTIDE SEQUENCE [LARGE SCALE GENOMIC DNA]</scope>
    <source>
        <strain evidence="3">BS5-3</strain>
    </source>
</reference>
<feature type="transmembrane region" description="Helical" evidence="1">
    <location>
        <begin position="181"/>
        <end position="204"/>
    </location>
</feature>
<evidence type="ECO:0000313" key="2">
    <source>
        <dbReference type="EMBL" id="WZC50198.1"/>
    </source>
</evidence>
<proteinExistence type="predicted"/>
<keyword evidence="1" id="KW-1133">Transmembrane helix</keyword>
<keyword evidence="1" id="KW-0812">Transmembrane</keyword>
<feature type="transmembrane region" description="Helical" evidence="1">
    <location>
        <begin position="151"/>
        <end position="175"/>
    </location>
</feature>
<evidence type="ECO:0008006" key="4">
    <source>
        <dbReference type="Google" id="ProtNLM"/>
    </source>
</evidence>
<feature type="transmembrane region" description="Helical" evidence="1">
    <location>
        <begin position="6"/>
        <end position="28"/>
    </location>
</feature>
<accession>A0ABZ2V9V9</accession>
<evidence type="ECO:0000256" key="1">
    <source>
        <dbReference type="SAM" id="Phobius"/>
    </source>
</evidence>
<dbReference type="Proteomes" id="UP001440612">
    <property type="component" value="Chromosome"/>
</dbReference>
<name>A0ABZ2V9V9_9RHOB</name>
<sequence>MNTVYNFARLLALIAMGIAAFWAMHLLFAWTEGQGDALQLPARLAVLALYALLIGVPFLPSFQVSMAFMILQGPEQVWWIYGATVTGFYIPFLAGWLIPPRFLIRMLHNCGLHKIAALVEDTYALPMGARLDLMREMAPNWIKPLVNKWRYAAFFVALNFPGNVVIGGAGGILLVAGMSRVFAPLAILGIICFCLSTIPIVVTVTGFDILEWLKGAG</sequence>
<evidence type="ECO:0000313" key="3">
    <source>
        <dbReference type="Proteomes" id="UP001440612"/>
    </source>
</evidence>
<dbReference type="RefSeq" id="WP_341368306.1">
    <property type="nucleotide sequence ID" value="NZ_CP150951.2"/>
</dbReference>
<gene>
    <name evidence="2" type="ORF">AABB29_06040</name>
</gene>
<dbReference type="EMBL" id="CP150951">
    <property type="protein sequence ID" value="WZC50198.1"/>
    <property type="molecule type" value="Genomic_DNA"/>
</dbReference>
<protein>
    <recommendedName>
        <fullName evidence="4">TVP38/TMEM64 family membrane protein</fullName>
    </recommendedName>
</protein>
<keyword evidence="1" id="KW-0472">Membrane</keyword>